<evidence type="ECO:0000313" key="1">
    <source>
        <dbReference type="EMBL" id="GEU81024.1"/>
    </source>
</evidence>
<dbReference type="AlphaFoldDB" id="A0A6L2N8Z9"/>
<comment type="caution">
    <text evidence="1">The sequence shown here is derived from an EMBL/GenBank/DDBJ whole genome shotgun (WGS) entry which is preliminary data.</text>
</comment>
<proteinExistence type="predicted"/>
<dbReference type="EMBL" id="BKCJ010008194">
    <property type="protein sequence ID" value="GEU81024.1"/>
    <property type="molecule type" value="Genomic_DNA"/>
</dbReference>
<sequence>MENANLFVTVPPNEHCARITQELDELRAILAMIDSRLENISHTHTTIPPPVPFKQLLDDFMNHLMKSDDEEVINELNEYENAWNFYRNRIINSFDGNDLAFPCMIGGLESTRKNLVAIVRDVYVFVGSFTYVTGFVVLEDIREFIVNDMVDVVMGRPSRAGFTIVLAVLVTGVSQS</sequence>
<accession>A0A6L2N8Z9</accession>
<reference evidence="1" key="1">
    <citation type="journal article" date="2019" name="Sci. Rep.">
        <title>Draft genome of Tanacetum cinerariifolium, the natural source of mosquito coil.</title>
        <authorList>
            <person name="Yamashiro T."/>
            <person name="Shiraishi A."/>
            <person name="Satake H."/>
            <person name="Nakayama K."/>
        </authorList>
    </citation>
    <scope>NUCLEOTIDE SEQUENCE</scope>
</reference>
<protein>
    <submittedName>
        <fullName evidence="1">Uncharacterized protein</fullName>
    </submittedName>
</protein>
<organism evidence="1">
    <name type="scientific">Tanacetum cinerariifolium</name>
    <name type="common">Dalmatian daisy</name>
    <name type="synonym">Chrysanthemum cinerariifolium</name>
    <dbReference type="NCBI Taxonomy" id="118510"/>
    <lineage>
        <taxon>Eukaryota</taxon>
        <taxon>Viridiplantae</taxon>
        <taxon>Streptophyta</taxon>
        <taxon>Embryophyta</taxon>
        <taxon>Tracheophyta</taxon>
        <taxon>Spermatophyta</taxon>
        <taxon>Magnoliopsida</taxon>
        <taxon>eudicotyledons</taxon>
        <taxon>Gunneridae</taxon>
        <taxon>Pentapetalae</taxon>
        <taxon>asterids</taxon>
        <taxon>campanulids</taxon>
        <taxon>Asterales</taxon>
        <taxon>Asteraceae</taxon>
        <taxon>Asteroideae</taxon>
        <taxon>Anthemideae</taxon>
        <taxon>Anthemidinae</taxon>
        <taxon>Tanacetum</taxon>
    </lineage>
</organism>
<name>A0A6L2N8Z9_TANCI</name>
<gene>
    <name evidence="1" type="ORF">Tci_053002</name>
</gene>